<accession>A0A926F0L3</accession>
<name>A0A926F0L3_9FIRM</name>
<protein>
    <submittedName>
        <fullName evidence="1">Uncharacterized protein</fullName>
    </submittedName>
</protein>
<dbReference type="Proteomes" id="UP000601522">
    <property type="component" value="Unassembled WGS sequence"/>
</dbReference>
<reference evidence="1 2" key="1">
    <citation type="submission" date="2020-08" db="EMBL/GenBank/DDBJ databases">
        <title>Genome public.</title>
        <authorList>
            <person name="Liu C."/>
            <person name="Sun Q."/>
        </authorList>
    </citation>
    <scope>NUCLEOTIDE SEQUENCE [LARGE SCALE GENOMIC DNA]</scope>
    <source>
        <strain evidence="1 2">NSJ-26</strain>
    </source>
</reference>
<comment type="caution">
    <text evidence="1">The sequence shown here is derived from an EMBL/GenBank/DDBJ whole genome shotgun (WGS) entry which is preliminary data.</text>
</comment>
<dbReference type="AlphaFoldDB" id="A0A926F0L3"/>
<dbReference type="EMBL" id="JACRTK010000001">
    <property type="protein sequence ID" value="MBC8589690.1"/>
    <property type="molecule type" value="Genomic_DNA"/>
</dbReference>
<organism evidence="1 2">
    <name type="scientific">Wansuia hejianensis</name>
    <dbReference type="NCBI Taxonomy" id="2763667"/>
    <lineage>
        <taxon>Bacteria</taxon>
        <taxon>Bacillati</taxon>
        <taxon>Bacillota</taxon>
        <taxon>Clostridia</taxon>
        <taxon>Lachnospirales</taxon>
        <taxon>Lachnospiraceae</taxon>
        <taxon>Wansuia</taxon>
    </lineage>
</organism>
<dbReference type="RefSeq" id="WP_249322509.1">
    <property type="nucleotide sequence ID" value="NZ_JACRTK010000001.1"/>
</dbReference>
<evidence type="ECO:0000313" key="1">
    <source>
        <dbReference type="EMBL" id="MBC8589690.1"/>
    </source>
</evidence>
<evidence type="ECO:0000313" key="2">
    <source>
        <dbReference type="Proteomes" id="UP000601522"/>
    </source>
</evidence>
<proteinExistence type="predicted"/>
<keyword evidence="2" id="KW-1185">Reference proteome</keyword>
<gene>
    <name evidence="1" type="ORF">H8689_00840</name>
</gene>
<sequence>MWTTIHVAIGLELATEIKEKLKAEGFIVKIKYFSREGNEEFYEILAPSFEAEDIQTFMAESGIM</sequence>